<dbReference type="AlphaFoldDB" id="A0AAP0PYT1"/>
<accession>A0AAP0PYT1</accession>
<dbReference type="InterPro" id="IPR003347">
    <property type="entry name" value="JmjC_dom"/>
</dbReference>
<keyword evidence="3" id="KW-1185">Reference proteome</keyword>
<organism evidence="2 3">
    <name type="scientific">Stephania yunnanensis</name>
    <dbReference type="NCBI Taxonomy" id="152371"/>
    <lineage>
        <taxon>Eukaryota</taxon>
        <taxon>Viridiplantae</taxon>
        <taxon>Streptophyta</taxon>
        <taxon>Embryophyta</taxon>
        <taxon>Tracheophyta</taxon>
        <taxon>Spermatophyta</taxon>
        <taxon>Magnoliopsida</taxon>
        <taxon>Ranunculales</taxon>
        <taxon>Menispermaceae</taxon>
        <taxon>Menispermoideae</taxon>
        <taxon>Cissampelideae</taxon>
        <taxon>Stephania</taxon>
    </lineage>
</organism>
<feature type="domain" description="JmjC" evidence="1">
    <location>
        <begin position="107"/>
        <end position="137"/>
    </location>
</feature>
<evidence type="ECO:0000259" key="1">
    <source>
        <dbReference type="Pfam" id="PF02373"/>
    </source>
</evidence>
<dbReference type="GO" id="GO:0006388">
    <property type="term" value="P:tRNA splicing, via endonucleolytic cleavage and ligation"/>
    <property type="evidence" value="ECO:0007669"/>
    <property type="project" value="InterPro"/>
</dbReference>
<dbReference type="GO" id="GO:0003972">
    <property type="term" value="F:RNA ligase (ATP) activity"/>
    <property type="evidence" value="ECO:0007669"/>
    <property type="project" value="InterPro"/>
</dbReference>
<reference evidence="2 3" key="1">
    <citation type="submission" date="2024-01" db="EMBL/GenBank/DDBJ databases">
        <title>Genome assemblies of Stephania.</title>
        <authorList>
            <person name="Yang L."/>
        </authorList>
    </citation>
    <scope>NUCLEOTIDE SEQUENCE [LARGE SCALE GENOMIC DNA]</scope>
    <source>
        <strain evidence="2">YNDBR</strain>
        <tissue evidence="2">Leaf</tissue>
    </source>
</reference>
<comment type="caution">
    <text evidence="2">The sequence shown here is derived from an EMBL/GenBank/DDBJ whole genome shotgun (WGS) entry which is preliminary data.</text>
</comment>
<dbReference type="EMBL" id="JBBNAF010000003">
    <property type="protein sequence ID" value="KAK9161183.1"/>
    <property type="molecule type" value="Genomic_DNA"/>
</dbReference>
<sequence>MTFIDTRSERFYRRRLELTQATPDQPVDDEAVYLNVADAGDGATCRVRCRCRAITKGYGVYALAFRDDHGRSMPISATATTTTTTSYQQQPLLSVEWFYYEPYPDPCRGIEPRTFVQQLGEAVFIPAGCPHQVRNLKLRTFLIRNGLSTLFKDGPVAYKSYYLRCVFRFFTDFAYMGCIFIHHVYGMPGCAKSALCKEIQSAPGGLRDDRPIQSLLGDLIKGLCHAFVKVAELIDFQRCMYSCLEAVIWVGDEDEEKVLLWLL</sequence>
<dbReference type="Gene3D" id="2.60.120.650">
    <property type="entry name" value="Cupin"/>
    <property type="match status" value="1"/>
</dbReference>
<gene>
    <name evidence="2" type="ORF">Syun_007524</name>
</gene>
<proteinExistence type="predicted"/>
<dbReference type="Pfam" id="PF02373">
    <property type="entry name" value="JmjC"/>
    <property type="match status" value="1"/>
</dbReference>
<dbReference type="SUPFAM" id="SSF51197">
    <property type="entry name" value="Clavaminate synthase-like"/>
    <property type="match status" value="1"/>
</dbReference>
<dbReference type="Proteomes" id="UP001420932">
    <property type="component" value="Unassembled WGS sequence"/>
</dbReference>
<name>A0AAP0PYT1_9MAGN</name>
<dbReference type="PANTHER" id="PTHR35460">
    <property type="entry name" value="TRNA LIGASE 1"/>
    <property type="match status" value="1"/>
</dbReference>
<evidence type="ECO:0000313" key="2">
    <source>
        <dbReference type="EMBL" id="KAK9161183.1"/>
    </source>
</evidence>
<evidence type="ECO:0000313" key="3">
    <source>
        <dbReference type="Proteomes" id="UP001420932"/>
    </source>
</evidence>
<dbReference type="InterPro" id="IPR038837">
    <property type="entry name" value="tRNA_ligase_1"/>
</dbReference>
<dbReference type="PANTHER" id="PTHR35460:SF1">
    <property type="entry name" value="TRNA LIGASE 1"/>
    <property type="match status" value="1"/>
</dbReference>
<protein>
    <recommendedName>
        <fullName evidence="1">JmjC domain-containing protein</fullName>
    </recommendedName>
</protein>